<dbReference type="InterPro" id="IPR050748">
    <property type="entry name" value="Glycosyltrans_8_dom-fam"/>
</dbReference>
<evidence type="ECO:0000256" key="2">
    <source>
        <dbReference type="ARBA" id="ARBA00022679"/>
    </source>
</evidence>
<sequence>MQEESLKSMDSSFDDKNLNNIKEEKDNKPSIKILVGYHKPAVLLKDEILTPIHLGRALATEASKDGKLSQEDYEWMCENMIGDDTGDNISHLNRYFCELTGIYWAWKNYDKLGNPDYIGFMHYRRQFVFDDEKYFNENRQFAYNHILSIKEKLKFDNKFLAYDLIIPYSENVVSRGYKNVRDQFYKSPHHNIKDLELAIDYIEHKYSQMSYALKTYFYGSCGYFYNMFVLKKNLFFKYCEFIFELGFELQNLIKDERSIAFVLERISGFYFYYISLYNHIKFYELPVAYIENTDFIEPIYEDPYVPIVFCTDDNYTLYTCVAIRSIAKNIDKKYKIDIVIIYDELSQKSINTLLSLKNDTLSLRLCKFKAQEDFFIHGHFSKLSYYRFFLAYIMQNYQKVIYLDSDIIANFDISKLYEKVNFDGELVAAAKALGVIYRYDINPFLKELNCSLQDYWDKILKISNFENYFNAGVLIFNIPQILKEDTVTKFLQATKLIKSPLGVDQDILNSVLDERVKFIGNEFNFTREPLSIELDLENHLSQKLFNQYIYAKNNFKLIHYADKLKPWHFPSLPNADLWWNYAKNDDNYEKLLYEMMIKNPHYTQIPQQCLREKDELNLTLKKGSRNINVVYICDVNSIKKCAVSMLSVLLNKDEKDFISFYFIYDESFCEYDLKILDFLNTNSSSISFIEVSSCDFSSYKNTTQRKEMPLNAYYRLHIPWLIDDEKAIYIDYDTVVLQSLWELFDLDIKDYYLAAVDDAWKYGRYRQMCHIQSESRHYNSGIMLINCFKWKRERIKDKFYEFAKNHNEVFVLADQFLINTILNKNIYYLDLSWNLQLARKEFNERLEFDDLNELERATKNPKIVHYNFGKPWQLNVCFNPLISLWWKTARKLPFYEDVLKDSILTSMQRPIDINKGNGGISAVARVKNQLSYRIGKLLIEAYKSPLKILSLAFEFKKALKEFRQYQKEHKYFLPLSAYSDYNEGLKVQKHLSYRIGKVLVVDFKKHKNPLKLISSIKKEAREFKKENKAKNSQVCLKNTTKDTNSAKTKSVNANKRLANLEDDENFCIQRHKEIFKYTPNFKIARTFNEKIIARMLYDRSSIYTVLADKLKVRLFVNARLEKNFSFKEFFQEGSFIFKPIDELKEKLFLSNKCPHLPRLYAIYKNVYDIDFSELPNSFVLKTNHDSGGVVVVEDKKKFLRSASEFSSAMQKLKRHLQRNYYDVFREWQYLDIEPFVFAEELLLGENQKPADTYKFHIFDKENIKNNYIQVTTDRFDDYQRAMLDYSFKLADFGINYDNSKVKKMPKKPKLLDEMFEFCFKLAYDFDYVRVDLYTLEDKIYFGELTFTPGAAGEHIIPKEWDKKLGDLWKVKRLSDES</sequence>
<keyword evidence="1" id="KW-0328">Glycosyltransferase</keyword>
<dbReference type="InterPro" id="IPR025536">
    <property type="entry name" value="DUF4422"/>
</dbReference>
<evidence type="ECO:0000259" key="5">
    <source>
        <dbReference type="Pfam" id="PF14393"/>
    </source>
</evidence>
<dbReference type="InterPro" id="IPR029465">
    <property type="entry name" value="ATPgrasp_TupA"/>
</dbReference>
<protein>
    <submittedName>
        <fullName evidence="6">Putative two-domain glycosyltransferase, family 8 (DUF4422, ATP grasp domains)</fullName>
    </submittedName>
</protein>
<feature type="region of interest" description="Disordered" evidence="4">
    <location>
        <begin position="1"/>
        <end position="21"/>
    </location>
</feature>
<evidence type="ECO:0000313" key="6">
    <source>
        <dbReference type="EMBL" id="ASQ29973.1"/>
    </source>
</evidence>
<dbReference type="PANTHER" id="PTHR13778:SF47">
    <property type="entry name" value="LIPOPOLYSACCHARIDE 1,3-GALACTOSYLTRANSFERASE"/>
    <property type="match status" value="1"/>
</dbReference>
<evidence type="ECO:0000313" key="7">
    <source>
        <dbReference type="Proteomes" id="UP000201169"/>
    </source>
</evidence>
<evidence type="ECO:0000256" key="3">
    <source>
        <dbReference type="ARBA" id="ARBA00022723"/>
    </source>
</evidence>
<dbReference type="KEGG" id="cavi:CAV_0302"/>
<dbReference type="InterPro" id="IPR029044">
    <property type="entry name" value="Nucleotide-diphossugar_trans"/>
</dbReference>
<dbReference type="InterPro" id="IPR002495">
    <property type="entry name" value="Glyco_trans_8"/>
</dbReference>
<dbReference type="SUPFAM" id="SSF53448">
    <property type="entry name" value="Nucleotide-diphospho-sugar transferases"/>
    <property type="match status" value="2"/>
</dbReference>
<feature type="domain" description="DUF4422" evidence="5">
    <location>
        <begin position="32"/>
        <end position="269"/>
    </location>
</feature>
<dbReference type="GO" id="GO:0046872">
    <property type="term" value="F:metal ion binding"/>
    <property type="evidence" value="ECO:0007669"/>
    <property type="project" value="UniProtKB-KW"/>
</dbReference>
<dbReference type="EMBL" id="CP022347">
    <property type="protein sequence ID" value="ASQ29973.1"/>
    <property type="molecule type" value="Genomic_DNA"/>
</dbReference>
<organism evidence="6 7">
    <name type="scientific">Campylobacter avium LMG 24591</name>
    <dbReference type="NCBI Taxonomy" id="522484"/>
    <lineage>
        <taxon>Bacteria</taxon>
        <taxon>Pseudomonadati</taxon>
        <taxon>Campylobacterota</taxon>
        <taxon>Epsilonproteobacteria</taxon>
        <taxon>Campylobacterales</taxon>
        <taxon>Campylobacteraceae</taxon>
        <taxon>Campylobacter</taxon>
    </lineage>
</organism>
<dbReference type="Gene3D" id="3.90.550.10">
    <property type="entry name" value="Spore Coat Polysaccharide Biosynthesis Protein SpsA, Chain A"/>
    <property type="match status" value="2"/>
</dbReference>
<dbReference type="GO" id="GO:0016757">
    <property type="term" value="F:glycosyltransferase activity"/>
    <property type="evidence" value="ECO:0007669"/>
    <property type="project" value="UniProtKB-KW"/>
</dbReference>
<dbReference type="OrthoDB" id="9791827at2"/>
<name>A0A222MVJ5_9BACT</name>
<dbReference type="Pfam" id="PF14305">
    <property type="entry name" value="ATPgrasp_TupA"/>
    <property type="match status" value="1"/>
</dbReference>
<reference evidence="6 7" key="1">
    <citation type="submission" date="2017-07" db="EMBL/GenBank/DDBJ databases">
        <title>Analysis of two Campylobacter avium genomes and identification of a novel hippuricase gene.</title>
        <authorList>
            <person name="Miller W.G."/>
            <person name="Chapman M.H."/>
            <person name="Yee E."/>
            <person name="Revez J."/>
            <person name="Bono J.L."/>
            <person name="Rossi M."/>
        </authorList>
    </citation>
    <scope>NUCLEOTIDE SEQUENCE [LARGE SCALE GENOMIC DNA]</scope>
    <source>
        <strain evidence="6 7">LMG 24591</strain>
    </source>
</reference>
<dbReference type="Proteomes" id="UP000201169">
    <property type="component" value="Chromosome"/>
</dbReference>
<gene>
    <name evidence="6" type="ORF">CAV_0302</name>
</gene>
<dbReference type="Pfam" id="PF01501">
    <property type="entry name" value="Glyco_transf_8"/>
    <property type="match status" value="2"/>
</dbReference>
<evidence type="ECO:0000256" key="1">
    <source>
        <dbReference type="ARBA" id="ARBA00022676"/>
    </source>
</evidence>
<dbReference type="RefSeq" id="WP_094324759.1">
    <property type="nucleotide sequence ID" value="NZ_CP022347.1"/>
</dbReference>
<dbReference type="PANTHER" id="PTHR13778">
    <property type="entry name" value="GLYCOSYLTRANSFERASE 8 DOMAIN-CONTAINING PROTEIN"/>
    <property type="match status" value="1"/>
</dbReference>
<proteinExistence type="predicted"/>
<accession>A0A222MVJ5</accession>
<dbReference type="CDD" id="cd04194">
    <property type="entry name" value="GT8_A4GalT_like"/>
    <property type="match status" value="2"/>
</dbReference>
<keyword evidence="7" id="KW-1185">Reference proteome</keyword>
<keyword evidence="3" id="KW-0479">Metal-binding</keyword>
<keyword evidence="2 6" id="KW-0808">Transferase</keyword>
<dbReference type="Pfam" id="PF14393">
    <property type="entry name" value="DUF4422"/>
    <property type="match status" value="1"/>
</dbReference>
<evidence type="ECO:0000256" key="4">
    <source>
        <dbReference type="SAM" id="MobiDB-lite"/>
    </source>
</evidence>